<dbReference type="Proteomes" id="UP000005777">
    <property type="component" value="Unassembled WGS sequence"/>
</dbReference>
<evidence type="ECO:0008006" key="4">
    <source>
        <dbReference type="Google" id="ProtNLM"/>
    </source>
</evidence>
<dbReference type="InterPro" id="IPR007165">
    <property type="entry name" value="Phage_holin_4_2"/>
</dbReference>
<accession>W5IGJ4</accession>
<gene>
    <name evidence="2" type="ORF">HMPREF9020_01019</name>
</gene>
<keyword evidence="3" id="KW-1185">Reference proteome</keyword>
<dbReference type="Pfam" id="PF04020">
    <property type="entry name" value="Phage_holin_4_2"/>
    <property type="match status" value="1"/>
</dbReference>
<reference evidence="2 3" key="1">
    <citation type="submission" date="2012-01" db="EMBL/GenBank/DDBJ databases">
        <title>The Genome Sequence of Scardovia inopinata F0304.</title>
        <authorList>
            <consortium name="The Broad Institute Genome Sequencing Platform"/>
            <person name="Ward D."/>
            <person name="Earl A."/>
            <person name="Feldgarden M."/>
            <person name="Gevers D."/>
            <person name="Young S."/>
            <person name="Zeng Q."/>
            <person name="Koehrsen M."/>
            <person name="Alvarado L."/>
            <person name="Berlin A.M."/>
            <person name="Borenstein D."/>
            <person name="Chapman S.B."/>
            <person name="Chen Z."/>
            <person name="Engels R."/>
            <person name="Freedman E."/>
            <person name="Gellesch M."/>
            <person name="Goldberg J."/>
            <person name="Griggs A."/>
            <person name="Gujja S."/>
            <person name="Heilman E.R."/>
            <person name="Heiman D.I."/>
            <person name="Hepburn T.A."/>
            <person name="Howarth C."/>
            <person name="Jen D."/>
            <person name="Larson L."/>
            <person name="Mehta T."/>
            <person name="Park D."/>
            <person name="Pearson M."/>
            <person name="Richards J."/>
            <person name="Roberts A."/>
            <person name="Saif S."/>
            <person name="Shea T.D."/>
            <person name="Shenoy N."/>
            <person name="Sisk P."/>
            <person name="Stolte C."/>
            <person name="Sykes S.N."/>
            <person name="Walk T."/>
            <person name="White J."/>
            <person name="Yandava C."/>
            <person name="Izard J."/>
            <person name="Baranova O.V."/>
            <person name="Blanton J.M."/>
            <person name="Tanner A.C."/>
            <person name="Dewhirst F."/>
            <person name="Haas B."/>
            <person name="Nusbaum C."/>
            <person name="Birren B."/>
        </authorList>
    </citation>
    <scope>NUCLEOTIDE SEQUENCE [LARGE SCALE GENOMIC DNA]</scope>
    <source>
        <strain evidence="2 3">F0304</strain>
    </source>
</reference>
<name>W5IGJ4_SCAIO</name>
<keyword evidence="1" id="KW-0812">Transmembrane</keyword>
<evidence type="ECO:0000313" key="3">
    <source>
        <dbReference type="Proteomes" id="UP000005777"/>
    </source>
</evidence>
<comment type="caution">
    <text evidence="2">The sequence shown here is derived from an EMBL/GenBank/DDBJ whole genome shotgun (WGS) entry which is preliminary data.</text>
</comment>
<dbReference type="eggNOG" id="COG1950">
    <property type="taxonomic scope" value="Bacteria"/>
</dbReference>
<dbReference type="HOGENOM" id="CLU_120441_0_1_11"/>
<evidence type="ECO:0000256" key="1">
    <source>
        <dbReference type="SAM" id="Phobius"/>
    </source>
</evidence>
<dbReference type="AlphaFoldDB" id="W5IGJ4"/>
<keyword evidence="1" id="KW-1133">Transmembrane helix</keyword>
<dbReference type="PANTHER" id="PTHR37309:SF1">
    <property type="entry name" value="SLR0284 PROTEIN"/>
    <property type="match status" value="1"/>
</dbReference>
<feature type="transmembrane region" description="Helical" evidence="1">
    <location>
        <begin position="88"/>
        <end position="112"/>
    </location>
</feature>
<dbReference type="PANTHER" id="PTHR37309">
    <property type="entry name" value="SLR0284 PROTEIN"/>
    <property type="match status" value="1"/>
</dbReference>
<proteinExistence type="predicted"/>
<evidence type="ECO:0000313" key="2">
    <source>
        <dbReference type="EMBL" id="EFG25952.2"/>
    </source>
</evidence>
<sequence>MTIACGITSWLLPGAYVVGGNKLLAYVAFALFMALINASIKPFLQMLALPASIMSFGITAILINVALLALASSLATGVFGVGLAFKSFWWALLGAFVISMISSILDAIMNYLV</sequence>
<keyword evidence="1" id="KW-0472">Membrane</keyword>
<organism evidence="2 3">
    <name type="scientific">Scardovia inopinata F0304</name>
    <dbReference type="NCBI Taxonomy" id="641146"/>
    <lineage>
        <taxon>Bacteria</taxon>
        <taxon>Bacillati</taxon>
        <taxon>Actinomycetota</taxon>
        <taxon>Actinomycetes</taxon>
        <taxon>Bifidobacteriales</taxon>
        <taxon>Bifidobacteriaceae</taxon>
        <taxon>Scardovia</taxon>
    </lineage>
</organism>
<feature type="transmembrane region" description="Helical" evidence="1">
    <location>
        <begin position="56"/>
        <end position="82"/>
    </location>
</feature>
<dbReference type="EMBL" id="ADCX01000005">
    <property type="protein sequence ID" value="EFG25952.2"/>
    <property type="molecule type" value="Genomic_DNA"/>
</dbReference>
<protein>
    <recommendedName>
        <fullName evidence="4">Phage holin family protein</fullName>
    </recommendedName>
</protein>